<comment type="caution">
    <text evidence="3">The sequence shown here is derived from an EMBL/GenBank/DDBJ whole genome shotgun (WGS) entry which is preliminary data.</text>
</comment>
<gene>
    <name evidence="3" type="ORF">FEM54_04150</name>
</gene>
<dbReference type="Gene3D" id="2.60.120.40">
    <property type="match status" value="1"/>
</dbReference>
<evidence type="ECO:0000313" key="3">
    <source>
        <dbReference type="EMBL" id="TLG93392.1"/>
    </source>
</evidence>
<dbReference type="SUPFAM" id="SSF51126">
    <property type="entry name" value="Pectin lyase-like"/>
    <property type="match status" value="1"/>
</dbReference>
<evidence type="ECO:0000256" key="1">
    <source>
        <dbReference type="SAM" id="MobiDB-lite"/>
    </source>
</evidence>
<feature type="compositionally biased region" description="Polar residues" evidence="1">
    <location>
        <begin position="1"/>
        <end position="11"/>
    </location>
</feature>
<accession>A0ABY2UAF3</accession>
<feature type="domain" description="Rhamnogalacturonase A/B/Epimerase-like pectate lyase" evidence="2">
    <location>
        <begin position="106"/>
        <end position="163"/>
    </location>
</feature>
<keyword evidence="4" id="KW-1185">Reference proteome</keyword>
<evidence type="ECO:0000313" key="4">
    <source>
        <dbReference type="Proteomes" id="UP000304941"/>
    </source>
</evidence>
<dbReference type="Gene3D" id="2.160.20.10">
    <property type="entry name" value="Single-stranded right-handed beta-helix, Pectin lyase-like"/>
    <property type="match status" value="1"/>
</dbReference>
<dbReference type="Pfam" id="PF12708">
    <property type="entry name" value="Pect-lyase_RHGA_epim"/>
    <property type="match status" value="1"/>
</dbReference>
<proteinExistence type="predicted"/>
<dbReference type="Proteomes" id="UP000304941">
    <property type="component" value="Unassembled WGS sequence"/>
</dbReference>
<name>A0ABY2UAF3_9PSED</name>
<dbReference type="InterPro" id="IPR012334">
    <property type="entry name" value="Pectin_lyas_fold"/>
</dbReference>
<dbReference type="InterPro" id="IPR024535">
    <property type="entry name" value="RHGA/B-epi-like_pectate_lyase"/>
</dbReference>
<dbReference type="EMBL" id="VBVZ01000036">
    <property type="protein sequence ID" value="TLG93392.1"/>
    <property type="molecule type" value="Genomic_DNA"/>
</dbReference>
<organism evidence="3 4">
    <name type="scientific">Pseudomonas edaphica</name>
    <dbReference type="NCBI Taxonomy" id="2006980"/>
    <lineage>
        <taxon>Bacteria</taxon>
        <taxon>Pseudomonadati</taxon>
        <taxon>Pseudomonadota</taxon>
        <taxon>Gammaproteobacteria</taxon>
        <taxon>Pseudomonadales</taxon>
        <taxon>Pseudomonadaceae</taxon>
        <taxon>Pseudomonas</taxon>
    </lineage>
</organism>
<evidence type="ECO:0000259" key="2">
    <source>
        <dbReference type="Pfam" id="PF12708"/>
    </source>
</evidence>
<feature type="region of interest" description="Disordered" evidence="1">
    <location>
        <begin position="1"/>
        <end position="31"/>
    </location>
</feature>
<sequence length="601" mass="64119">MYSMTDSSVFSPNGEPGSLEPQGTPGTSESLNVILPSKSATAIRQLSNTGAPYARTFDYGTTSFTGGGGVDYQLDPTDTVSADNGGTILVNPTDGGRWKASSLPFYNPRQFGCKGDGKTDDTVAFQNCINAAITAGIEIRIPSGKYLISKTLNFDLSGSTEFTDTRKIDMRGSGIQTCRFEFTGTDACIKVTGGTGSGAIPSQMFQVFSGFAIKGNQVSGSIGFYQDTCQHIFMQDIELTLLDFGLKLLDADFSSFQKIIIHWNNRGLIAEQRSPRLINSTAPNGLDFIGCQIAGNKTYGAAFVKGSCINFYGGDIEGNGIDGDGKGFGLLFQDCGVQGGVGANLNGVYFEQNNGIADVWVSASNAPDATLNPNHCVHNIDSCSFNRVSDKNFTITNIFATFTSSVAGKQKLNVRSSGFKGYGNYAASSGRPYIKFGLDNMNAYNFHAEGNIFQDDIEAIPQQEHFSCVIGLNTKQSITQGVLTDVDFTAAIFDPSALHDPTHATYITAPITNRYTVTANANFTANSIGTRLIRVNVNGVEVMNESKNATGGGNNTYLGLTVELSLNKGDQVSMQVFQDTSTALDLLVSSTRLSFKSASPT</sequence>
<dbReference type="InterPro" id="IPR011050">
    <property type="entry name" value="Pectin_lyase_fold/virulence"/>
</dbReference>
<reference evidence="3 4" key="1">
    <citation type="submission" date="2019-05" db="EMBL/GenBank/DDBJ databases">
        <title>Pseudomonas edaphica sp. nov., isolated from rhizospheric soil of Cistus ladanifer L. in Spain.</title>
        <authorList>
            <person name="Peix A."/>
        </authorList>
    </citation>
    <scope>NUCLEOTIDE SEQUENCE [LARGE SCALE GENOMIC DNA]</scope>
    <source>
        <strain evidence="3 4">RD25</strain>
    </source>
</reference>
<protein>
    <recommendedName>
        <fullName evidence="2">Rhamnogalacturonase A/B/Epimerase-like pectate lyase domain-containing protein</fullName>
    </recommendedName>
</protein>
<dbReference type="InterPro" id="IPR008983">
    <property type="entry name" value="Tumour_necrosis_fac-like_dom"/>
</dbReference>